<keyword evidence="3" id="KW-1185">Reference proteome</keyword>
<dbReference type="GO" id="GO:0016706">
    <property type="term" value="F:2-oxoglutarate-dependent dioxygenase activity"/>
    <property type="evidence" value="ECO:0007669"/>
    <property type="project" value="UniProtKB-ARBA"/>
</dbReference>
<dbReference type="InterPro" id="IPR008775">
    <property type="entry name" value="Phytyl_CoA_dOase-like"/>
</dbReference>
<proteinExistence type="predicted"/>
<dbReference type="AlphaFoldDB" id="A0A3L7E131"/>
<keyword evidence="2" id="KW-0223">Dioxygenase</keyword>
<evidence type="ECO:0000313" key="3">
    <source>
        <dbReference type="Proteomes" id="UP000265509"/>
    </source>
</evidence>
<evidence type="ECO:0000256" key="1">
    <source>
        <dbReference type="ARBA" id="ARBA00001954"/>
    </source>
</evidence>
<protein>
    <submittedName>
        <fullName evidence="2">Phytanoyl-CoA dioxygenase</fullName>
    </submittedName>
</protein>
<dbReference type="GO" id="GO:0005506">
    <property type="term" value="F:iron ion binding"/>
    <property type="evidence" value="ECO:0007669"/>
    <property type="project" value="UniProtKB-ARBA"/>
</dbReference>
<comment type="cofactor">
    <cofactor evidence="1">
        <name>Fe(2+)</name>
        <dbReference type="ChEBI" id="CHEBI:29033"/>
    </cofactor>
</comment>
<dbReference type="SUPFAM" id="SSF51197">
    <property type="entry name" value="Clavaminate synthase-like"/>
    <property type="match status" value="1"/>
</dbReference>
<dbReference type="OrthoDB" id="183023at2"/>
<evidence type="ECO:0000313" key="2">
    <source>
        <dbReference type="EMBL" id="RLQ22649.1"/>
    </source>
</evidence>
<accession>A0A3L7E131</accession>
<sequence>MTTYSDFHRSHLNESDDILRRRYSEDGYLLLKRAVPARHCKALLSDLLAVLDPHVVFDLALGKPVLHGEPFYETDAIWDEVYPRVQQLESFHRFFHQDWMLDIMARIQGCEPWVYPIKMARIATPRMLGYETPPHQDAYSHHAGPTMAGVWVALHDVDASMGRVTVLPGSHKDGVREVFQAQGVGGVQCRIHDHETHWHVSDFEQGDMLVFNSATVHRAEANTAQDKVRLSVDTRFCNYGAPVFSTNLEPHHGWRIPSLNWESIYRDWQSTQDQYYWRNYPHCF</sequence>
<dbReference type="Gene3D" id="2.60.120.620">
    <property type="entry name" value="q2cbj1_9rhob like domain"/>
    <property type="match status" value="1"/>
</dbReference>
<reference evidence="2 3" key="1">
    <citation type="submission" date="2018-07" db="EMBL/GenBank/DDBJ databases">
        <title>Halioglobus sp. genome submission.</title>
        <authorList>
            <person name="Ye M.-Q."/>
            <person name="Du Z.-J."/>
        </authorList>
    </citation>
    <scope>NUCLEOTIDE SEQUENCE [LARGE SCALE GENOMIC DNA]</scope>
    <source>
        <strain evidence="2 3">U0301</strain>
    </source>
</reference>
<dbReference type="RefSeq" id="WP_117953420.1">
    <property type="nucleotide sequence ID" value="NZ_QRAN01000005.1"/>
</dbReference>
<gene>
    <name evidence="2" type="ORF">DWB85_06610</name>
</gene>
<name>A0A3L7E131_9GAMM</name>
<dbReference type="PANTHER" id="PTHR20883">
    <property type="entry name" value="PHYTANOYL-COA DIOXYGENASE DOMAIN CONTAINING 1"/>
    <property type="match status" value="1"/>
</dbReference>
<dbReference type="EMBL" id="QRAN01000005">
    <property type="protein sequence ID" value="RLQ22649.1"/>
    <property type="molecule type" value="Genomic_DNA"/>
</dbReference>
<organism evidence="2 3">
    <name type="scientific">Seongchinamella sediminis</name>
    <dbReference type="NCBI Taxonomy" id="2283635"/>
    <lineage>
        <taxon>Bacteria</taxon>
        <taxon>Pseudomonadati</taxon>
        <taxon>Pseudomonadota</taxon>
        <taxon>Gammaproteobacteria</taxon>
        <taxon>Cellvibrionales</taxon>
        <taxon>Halieaceae</taxon>
        <taxon>Seongchinamella</taxon>
    </lineage>
</organism>
<keyword evidence="2" id="KW-0560">Oxidoreductase</keyword>
<dbReference type="PANTHER" id="PTHR20883:SF48">
    <property type="entry name" value="ECTOINE DIOXYGENASE"/>
    <property type="match status" value="1"/>
</dbReference>
<comment type="caution">
    <text evidence="2">The sequence shown here is derived from an EMBL/GenBank/DDBJ whole genome shotgun (WGS) entry which is preliminary data.</text>
</comment>
<dbReference type="Pfam" id="PF05721">
    <property type="entry name" value="PhyH"/>
    <property type="match status" value="1"/>
</dbReference>
<dbReference type="Proteomes" id="UP000265509">
    <property type="component" value="Unassembled WGS sequence"/>
</dbReference>